<keyword evidence="2 5" id="KW-0812">Transmembrane</keyword>
<sequence length="394" mass="45974">MNNIHNVENNNFITYLLIIYIGLTIFNKFQFGVTLSGVILPIVIFLLIVFLKNAKIYIMKNHFYITLFWIFAVYSSLRSIIVKPSRNIFTFLIFVIFYIISTAIIYNQKDIKMLIKSYIFFSFIASINIIKNFIMDFEYVWKRYSLYVFGIYRDPNYVSAFILPAIAIIFYIIVFSRNISIKKRVLYMIFLAIMITGVLSTGSRAAFLVLIFTIILIFILYKIKNKNYKIAIRVLLLIAVVIVFFKFTKKILPDFLINRFLDFKEYSQDSRLVFWSKGIKLISKYPLLGAGIGGLNNYLNSLGLNNSHNMFLDILIDQGIVGILLLGLIFKNYLFVKKDDRVIMLIMMFSSFSPYFLINGFNTASFWTPMIICGIFSNYSRLDKVGLKRIIENL</sequence>
<accession>A0A1B1YHI5</accession>
<protein>
    <recommendedName>
        <fullName evidence="6">O-antigen ligase-related domain-containing protein</fullName>
    </recommendedName>
</protein>
<feature type="transmembrane region" description="Helical" evidence="5">
    <location>
        <begin position="12"/>
        <end position="29"/>
    </location>
</feature>
<dbReference type="PANTHER" id="PTHR37422">
    <property type="entry name" value="TEICHURONIC ACID BIOSYNTHESIS PROTEIN TUAE"/>
    <property type="match status" value="1"/>
</dbReference>
<dbReference type="Proteomes" id="UP000092931">
    <property type="component" value="Chromosome"/>
</dbReference>
<evidence type="ECO:0000256" key="3">
    <source>
        <dbReference type="ARBA" id="ARBA00022989"/>
    </source>
</evidence>
<feature type="transmembrane region" description="Helical" evidence="5">
    <location>
        <begin position="206"/>
        <end position="223"/>
    </location>
</feature>
<feature type="transmembrane region" description="Helical" evidence="5">
    <location>
        <begin position="35"/>
        <end position="51"/>
    </location>
</feature>
<evidence type="ECO:0000256" key="4">
    <source>
        <dbReference type="ARBA" id="ARBA00023136"/>
    </source>
</evidence>
<dbReference type="RefSeq" id="WP_065820469.1">
    <property type="nucleotide sequence ID" value="NZ_CP014673.1"/>
</dbReference>
<dbReference type="PANTHER" id="PTHR37422:SF13">
    <property type="entry name" value="LIPOPOLYSACCHARIDE BIOSYNTHESIS PROTEIN PA4999-RELATED"/>
    <property type="match status" value="1"/>
</dbReference>
<keyword evidence="4 5" id="KW-0472">Membrane</keyword>
<feature type="domain" description="O-antigen ligase-related" evidence="6">
    <location>
        <begin position="190"/>
        <end position="326"/>
    </location>
</feature>
<evidence type="ECO:0000256" key="5">
    <source>
        <dbReference type="SAM" id="Phobius"/>
    </source>
</evidence>
<organism evidence="7 8">
    <name type="scientific">Thermoclostridium stercorarium subsp. leptospartum DSM 9219</name>
    <dbReference type="NCBI Taxonomy" id="1346611"/>
    <lineage>
        <taxon>Bacteria</taxon>
        <taxon>Bacillati</taxon>
        <taxon>Bacillota</taxon>
        <taxon>Clostridia</taxon>
        <taxon>Eubacteriales</taxon>
        <taxon>Oscillospiraceae</taxon>
        <taxon>Thermoclostridium</taxon>
    </lineage>
</organism>
<dbReference type="InterPro" id="IPR007016">
    <property type="entry name" value="O-antigen_ligase-rel_domated"/>
</dbReference>
<evidence type="ECO:0000256" key="2">
    <source>
        <dbReference type="ARBA" id="ARBA00022692"/>
    </source>
</evidence>
<dbReference type="EMBL" id="CP014673">
    <property type="protein sequence ID" value="ANX00211.1"/>
    <property type="molecule type" value="Genomic_DNA"/>
</dbReference>
<feature type="transmembrane region" description="Helical" evidence="5">
    <location>
        <begin position="230"/>
        <end position="248"/>
    </location>
</feature>
<evidence type="ECO:0000313" key="8">
    <source>
        <dbReference type="Proteomes" id="UP000092931"/>
    </source>
</evidence>
<dbReference type="Pfam" id="PF04932">
    <property type="entry name" value="Wzy_C"/>
    <property type="match status" value="1"/>
</dbReference>
<dbReference type="GO" id="GO:0016020">
    <property type="term" value="C:membrane"/>
    <property type="evidence" value="ECO:0007669"/>
    <property type="project" value="UniProtKB-SubCell"/>
</dbReference>
<evidence type="ECO:0000313" key="7">
    <source>
        <dbReference type="EMBL" id="ANX00211.1"/>
    </source>
</evidence>
<dbReference type="AlphaFoldDB" id="A0A1B1YHI5"/>
<feature type="transmembrane region" description="Helical" evidence="5">
    <location>
        <begin position="185"/>
        <end position="200"/>
    </location>
</feature>
<feature type="transmembrane region" description="Helical" evidence="5">
    <location>
        <begin position="118"/>
        <end position="135"/>
    </location>
</feature>
<gene>
    <name evidence="7" type="ORF">CSTERLE_00690</name>
</gene>
<feature type="transmembrane region" description="Helical" evidence="5">
    <location>
        <begin position="310"/>
        <end position="330"/>
    </location>
</feature>
<feature type="transmembrane region" description="Helical" evidence="5">
    <location>
        <begin position="63"/>
        <end position="82"/>
    </location>
</feature>
<name>A0A1B1YHI5_THEST</name>
<comment type="subcellular location">
    <subcellularLocation>
        <location evidence="1">Membrane</location>
        <topology evidence="1">Multi-pass membrane protein</topology>
    </subcellularLocation>
</comment>
<feature type="transmembrane region" description="Helical" evidence="5">
    <location>
        <begin position="88"/>
        <end position="106"/>
    </location>
</feature>
<evidence type="ECO:0000259" key="6">
    <source>
        <dbReference type="Pfam" id="PF04932"/>
    </source>
</evidence>
<reference evidence="7 8" key="1">
    <citation type="submission" date="2016-02" db="EMBL/GenBank/DDBJ databases">
        <title>Comparison of Clostridium stercorarium subspecies using comparative genomics and transcriptomics.</title>
        <authorList>
            <person name="Schellenberg J."/>
            <person name="Thallinger G."/>
            <person name="Levin D.B."/>
            <person name="Zhang X."/>
            <person name="Alvare G."/>
            <person name="Fristensky B."/>
            <person name="Sparling R."/>
        </authorList>
    </citation>
    <scope>NUCLEOTIDE SEQUENCE [LARGE SCALE GENOMIC DNA]</scope>
    <source>
        <strain evidence="7 8">DSM 9219</strain>
    </source>
</reference>
<evidence type="ECO:0000256" key="1">
    <source>
        <dbReference type="ARBA" id="ARBA00004141"/>
    </source>
</evidence>
<keyword evidence="3 5" id="KW-1133">Transmembrane helix</keyword>
<dbReference type="InterPro" id="IPR051533">
    <property type="entry name" value="WaaL-like"/>
</dbReference>
<proteinExistence type="predicted"/>
<feature type="transmembrane region" description="Helical" evidence="5">
    <location>
        <begin position="364"/>
        <end position="382"/>
    </location>
</feature>
<feature type="transmembrane region" description="Helical" evidence="5">
    <location>
        <begin position="155"/>
        <end position="173"/>
    </location>
</feature>